<feature type="non-terminal residue" evidence="1">
    <location>
        <position position="107"/>
    </location>
</feature>
<gene>
    <name evidence="1" type="ORF">GMARGA_LOCUS40018</name>
</gene>
<dbReference type="Proteomes" id="UP000789901">
    <property type="component" value="Unassembled WGS sequence"/>
</dbReference>
<keyword evidence="2" id="KW-1185">Reference proteome</keyword>
<sequence>IDDKKIENFVNYFPIIIEQYLSSITYRDDLKKAINKIKKNLKMIKKTHLVFEEFNNPFIYRKFMELIPKIREGDKKNFLILWSNVLLSVNQKRVAQNIQFNDRDKIA</sequence>
<evidence type="ECO:0000313" key="2">
    <source>
        <dbReference type="Proteomes" id="UP000789901"/>
    </source>
</evidence>
<accession>A0ABN7X7V4</accession>
<feature type="non-terminal residue" evidence="1">
    <location>
        <position position="1"/>
    </location>
</feature>
<proteinExistence type="predicted"/>
<comment type="caution">
    <text evidence="1">The sequence shown here is derived from an EMBL/GenBank/DDBJ whole genome shotgun (WGS) entry which is preliminary data.</text>
</comment>
<protein>
    <submittedName>
        <fullName evidence="1">29143_t:CDS:1</fullName>
    </submittedName>
</protein>
<reference evidence="1 2" key="1">
    <citation type="submission" date="2021-06" db="EMBL/GenBank/DDBJ databases">
        <authorList>
            <person name="Kallberg Y."/>
            <person name="Tangrot J."/>
            <person name="Rosling A."/>
        </authorList>
    </citation>
    <scope>NUCLEOTIDE SEQUENCE [LARGE SCALE GENOMIC DNA]</scope>
    <source>
        <strain evidence="1 2">120-4 pot B 10/14</strain>
    </source>
</reference>
<evidence type="ECO:0000313" key="1">
    <source>
        <dbReference type="EMBL" id="CAG8850054.1"/>
    </source>
</evidence>
<name>A0ABN7X7V4_GIGMA</name>
<organism evidence="1 2">
    <name type="scientific">Gigaspora margarita</name>
    <dbReference type="NCBI Taxonomy" id="4874"/>
    <lineage>
        <taxon>Eukaryota</taxon>
        <taxon>Fungi</taxon>
        <taxon>Fungi incertae sedis</taxon>
        <taxon>Mucoromycota</taxon>
        <taxon>Glomeromycotina</taxon>
        <taxon>Glomeromycetes</taxon>
        <taxon>Diversisporales</taxon>
        <taxon>Gigasporaceae</taxon>
        <taxon>Gigaspora</taxon>
    </lineage>
</organism>
<dbReference type="EMBL" id="CAJVQB010099310">
    <property type="protein sequence ID" value="CAG8850054.1"/>
    <property type="molecule type" value="Genomic_DNA"/>
</dbReference>